<gene>
    <name evidence="2" type="ORF">FN846DRAFT_131836</name>
</gene>
<feature type="region of interest" description="Disordered" evidence="1">
    <location>
        <begin position="331"/>
        <end position="353"/>
    </location>
</feature>
<keyword evidence="3" id="KW-1185">Reference proteome</keyword>
<proteinExistence type="predicted"/>
<comment type="caution">
    <text evidence="2">The sequence shown here is derived from an EMBL/GenBank/DDBJ whole genome shotgun (WGS) entry which is preliminary data.</text>
</comment>
<sequence length="353" mass="39655">MPYPYVAPPFTAAIEVDPDLGNSADSSYASSGYDTSAGSLNNTVNDYVFENGRRYHVYFGADKNFLPTDEREQDRMDLHHEILLRLLNDELHTAPLKDPEYILDVGTGTGIWAIDMAERHPNATVLGIDLSPIQPSWVPQNCKFDVDDIEKPWTFPDDTFDFIHFRNLNQGISRWGVVLREAFRCLKPGGYVEIAETRVGMYSDDGTMADDNAAKVFCEKLAEALAITGRPVPKQGDLDNMLLTAGFVDITPRNVKHPWGPWPKEKRLKEVGMMMLLQGETAFSSYGMAAFTRILGYSTEEAQKFCDEAYASTKNKNCHMHSIHYIAYGRKPETDGEGTMDDCSEEQEMEYGG</sequence>
<dbReference type="Pfam" id="PF13489">
    <property type="entry name" value="Methyltransf_23"/>
    <property type="match status" value="1"/>
</dbReference>
<dbReference type="InParanoid" id="A0A5J5F8L1"/>
<evidence type="ECO:0000313" key="3">
    <source>
        <dbReference type="Proteomes" id="UP000326924"/>
    </source>
</evidence>
<dbReference type="OrthoDB" id="2013972at2759"/>
<dbReference type="CDD" id="cd02440">
    <property type="entry name" value="AdoMet_MTases"/>
    <property type="match status" value="1"/>
</dbReference>
<dbReference type="InterPro" id="IPR029063">
    <property type="entry name" value="SAM-dependent_MTases_sf"/>
</dbReference>
<evidence type="ECO:0000313" key="2">
    <source>
        <dbReference type="EMBL" id="KAA8913407.1"/>
    </source>
</evidence>
<keyword evidence="2" id="KW-0808">Transferase</keyword>
<dbReference type="AlphaFoldDB" id="A0A5J5F8L1"/>
<dbReference type="GO" id="GO:0008168">
    <property type="term" value="F:methyltransferase activity"/>
    <property type="evidence" value="ECO:0007669"/>
    <property type="project" value="UniProtKB-KW"/>
</dbReference>
<protein>
    <submittedName>
        <fullName evidence="2">S-adenosyl-L-methionine-dependent methyltransferase</fullName>
    </submittedName>
</protein>
<organism evidence="2 3">
    <name type="scientific">Sphaerosporella brunnea</name>
    <dbReference type="NCBI Taxonomy" id="1250544"/>
    <lineage>
        <taxon>Eukaryota</taxon>
        <taxon>Fungi</taxon>
        <taxon>Dikarya</taxon>
        <taxon>Ascomycota</taxon>
        <taxon>Pezizomycotina</taxon>
        <taxon>Pezizomycetes</taxon>
        <taxon>Pezizales</taxon>
        <taxon>Pyronemataceae</taxon>
        <taxon>Sphaerosporella</taxon>
    </lineage>
</organism>
<dbReference type="SUPFAM" id="SSF53335">
    <property type="entry name" value="S-adenosyl-L-methionine-dependent methyltransferases"/>
    <property type="match status" value="1"/>
</dbReference>
<dbReference type="GO" id="GO:0032259">
    <property type="term" value="P:methylation"/>
    <property type="evidence" value="ECO:0007669"/>
    <property type="project" value="UniProtKB-KW"/>
</dbReference>
<dbReference type="Gene3D" id="3.40.50.150">
    <property type="entry name" value="Vaccinia Virus protein VP39"/>
    <property type="match status" value="1"/>
</dbReference>
<feature type="compositionally biased region" description="Acidic residues" evidence="1">
    <location>
        <begin position="335"/>
        <end position="353"/>
    </location>
</feature>
<dbReference type="Proteomes" id="UP000326924">
    <property type="component" value="Unassembled WGS sequence"/>
</dbReference>
<reference evidence="2 3" key="1">
    <citation type="submission" date="2019-09" db="EMBL/GenBank/DDBJ databases">
        <title>Draft genome of the ectomycorrhizal ascomycete Sphaerosporella brunnea.</title>
        <authorList>
            <consortium name="DOE Joint Genome Institute"/>
            <person name="Benucci G.M."/>
            <person name="Marozzi G."/>
            <person name="Antonielli L."/>
            <person name="Sanchez S."/>
            <person name="Marco P."/>
            <person name="Wang X."/>
            <person name="Falini L.B."/>
            <person name="Barry K."/>
            <person name="Haridas S."/>
            <person name="Lipzen A."/>
            <person name="Labutti K."/>
            <person name="Grigoriev I.V."/>
            <person name="Murat C."/>
            <person name="Martin F."/>
            <person name="Albertini E."/>
            <person name="Donnini D."/>
            <person name="Bonito G."/>
        </authorList>
    </citation>
    <scope>NUCLEOTIDE SEQUENCE [LARGE SCALE GENOMIC DNA]</scope>
    <source>
        <strain evidence="2 3">Sb_GMNB300</strain>
    </source>
</reference>
<name>A0A5J5F8L1_9PEZI</name>
<dbReference type="PANTHER" id="PTHR43591">
    <property type="entry name" value="METHYLTRANSFERASE"/>
    <property type="match status" value="1"/>
</dbReference>
<accession>A0A5J5F8L1</accession>
<dbReference type="PANTHER" id="PTHR43591:SF24">
    <property type="entry name" value="2-METHOXY-6-POLYPRENYL-1,4-BENZOQUINOL METHYLASE, MITOCHONDRIAL"/>
    <property type="match status" value="1"/>
</dbReference>
<evidence type="ECO:0000256" key="1">
    <source>
        <dbReference type="SAM" id="MobiDB-lite"/>
    </source>
</evidence>
<keyword evidence="2" id="KW-0489">Methyltransferase</keyword>
<dbReference type="EMBL" id="VXIS01000015">
    <property type="protein sequence ID" value="KAA8913407.1"/>
    <property type="molecule type" value="Genomic_DNA"/>
</dbReference>